<feature type="region of interest" description="Disordered" evidence="1">
    <location>
        <begin position="1"/>
        <end position="35"/>
    </location>
</feature>
<feature type="compositionally biased region" description="Low complexity" evidence="1">
    <location>
        <begin position="18"/>
        <end position="35"/>
    </location>
</feature>
<evidence type="ECO:0000313" key="2">
    <source>
        <dbReference type="EMBL" id="OEU10189.1"/>
    </source>
</evidence>
<gene>
    <name evidence="2" type="ORF">FRACYDRAFT_247806</name>
</gene>
<keyword evidence="3" id="KW-1185">Reference proteome</keyword>
<organism evidence="2 3">
    <name type="scientific">Fragilariopsis cylindrus CCMP1102</name>
    <dbReference type="NCBI Taxonomy" id="635003"/>
    <lineage>
        <taxon>Eukaryota</taxon>
        <taxon>Sar</taxon>
        <taxon>Stramenopiles</taxon>
        <taxon>Ochrophyta</taxon>
        <taxon>Bacillariophyta</taxon>
        <taxon>Bacillariophyceae</taxon>
        <taxon>Bacillariophycidae</taxon>
        <taxon>Bacillariales</taxon>
        <taxon>Bacillariaceae</taxon>
        <taxon>Fragilariopsis</taxon>
    </lineage>
</organism>
<accession>A0A1E7EWH6</accession>
<dbReference type="AlphaFoldDB" id="A0A1E7EWH6"/>
<protein>
    <submittedName>
        <fullName evidence="2">Uncharacterized protein</fullName>
    </submittedName>
</protein>
<dbReference type="InParanoid" id="A0A1E7EWH6"/>
<sequence>MANTSTPIVKEEEEDPFSLLPHTTTSSSLSSSSEDLSFSSSCRAFWNNTTTSSSSSEEDEDEDDEASSTLFVLNLPPHMTTSSSSAPIVLNLPPHMTSSSSSTSSSISSITTPFIDQPLLLIEILEDRNIYTDDIQAYQYLVHHQGPGYSATSYSFNVVVHYLLPNVQIQHTVNINHQDDDVHLLFYNNTHPMGISINDIFVDDNLDDFMSIGSASASTTSSSTTMPMIS</sequence>
<dbReference type="EMBL" id="KV784373">
    <property type="protein sequence ID" value="OEU10189.1"/>
    <property type="molecule type" value="Genomic_DNA"/>
</dbReference>
<evidence type="ECO:0000313" key="3">
    <source>
        <dbReference type="Proteomes" id="UP000095751"/>
    </source>
</evidence>
<proteinExistence type="predicted"/>
<name>A0A1E7EWH6_9STRA</name>
<evidence type="ECO:0000256" key="1">
    <source>
        <dbReference type="SAM" id="MobiDB-lite"/>
    </source>
</evidence>
<dbReference type="KEGG" id="fcy:FRACYDRAFT_247806"/>
<reference evidence="2 3" key="1">
    <citation type="submission" date="2016-09" db="EMBL/GenBank/DDBJ databases">
        <title>Extensive genetic diversity and differential bi-allelic expression allows diatom success in the polar Southern Ocean.</title>
        <authorList>
            <consortium name="DOE Joint Genome Institute"/>
            <person name="Mock T."/>
            <person name="Otillar R.P."/>
            <person name="Strauss J."/>
            <person name="Dupont C."/>
            <person name="Frickenhaus S."/>
            <person name="Maumus F."/>
            <person name="Mcmullan M."/>
            <person name="Sanges R."/>
            <person name="Schmutz J."/>
            <person name="Toseland A."/>
            <person name="Valas R."/>
            <person name="Veluchamy A."/>
            <person name="Ward B.J."/>
            <person name="Allen A."/>
            <person name="Barry K."/>
            <person name="Falciatore A."/>
            <person name="Ferrante M."/>
            <person name="Fortunato A.E."/>
            <person name="Gloeckner G."/>
            <person name="Gruber A."/>
            <person name="Hipkin R."/>
            <person name="Janech M."/>
            <person name="Kroth P."/>
            <person name="Leese F."/>
            <person name="Lindquist E."/>
            <person name="Lyon B.R."/>
            <person name="Martin J."/>
            <person name="Mayer C."/>
            <person name="Parker M."/>
            <person name="Quesneville H."/>
            <person name="Raymond J."/>
            <person name="Uhlig C."/>
            <person name="Valentin K.U."/>
            <person name="Worden A.Z."/>
            <person name="Armbrust E.V."/>
            <person name="Bowler C."/>
            <person name="Green B."/>
            <person name="Moulton V."/>
            <person name="Van Oosterhout C."/>
            <person name="Grigoriev I."/>
        </authorList>
    </citation>
    <scope>NUCLEOTIDE SEQUENCE [LARGE SCALE GENOMIC DNA]</scope>
    <source>
        <strain evidence="2 3">CCMP1102</strain>
    </source>
</reference>
<dbReference type="Proteomes" id="UP000095751">
    <property type="component" value="Unassembled WGS sequence"/>
</dbReference>